<dbReference type="InterPro" id="IPR029028">
    <property type="entry name" value="Alpha/beta_knot_MTases"/>
</dbReference>
<sequence length="159" mass="17077">MVQVSLAARHQVLQQQTRLVVLPPGDPIEALSALRGEGFILVALENKEACCVCEDVPPAMPLWDTPLGTCDRVLFLAGGEDRGLPRTLLGLSDYQCYIPAAACPLATCADQRRALGQEGQNPSLNLAHAVVIALYERRRQLARRAERRAAMAGAGPPPA</sequence>
<accession>A0A7S0B8L7</accession>
<reference evidence="1" key="1">
    <citation type="submission" date="2021-01" db="EMBL/GenBank/DDBJ databases">
        <authorList>
            <person name="Corre E."/>
            <person name="Pelletier E."/>
            <person name="Niang G."/>
            <person name="Scheremetjew M."/>
            <person name="Finn R."/>
            <person name="Kale V."/>
            <person name="Holt S."/>
            <person name="Cochrane G."/>
            <person name="Meng A."/>
            <person name="Brown T."/>
            <person name="Cohen L."/>
        </authorList>
    </citation>
    <scope>NUCLEOTIDE SEQUENCE</scope>
    <source>
        <strain evidence="1">Pbaha01</strain>
    </source>
</reference>
<evidence type="ECO:0008006" key="2">
    <source>
        <dbReference type="Google" id="ProtNLM"/>
    </source>
</evidence>
<gene>
    <name evidence="1" type="ORF">PBAH0796_LOCUS29369</name>
</gene>
<dbReference type="InterPro" id="IPR029026">
    <property type="entry name" value="tRNA_m1G_MTases_N"/>
</dbReference>
<dbReference type="Gene3D" id="3.40.1280.10">
    <property type="match status" value="1"/>
</dbReference>
<evidence type="ECO:0000313" key="1">
    <source>
        <dbReference type="EMBL" id="CAD8385681.1"/>
    </source>
</evidence>
<protein>
    <recommendedName>
        <fullName evidence="2">tRNA/rRNA methyltransferase SpoU type domain-containing protein</fullName>
    </recommendedName>
</protein>
<proteinExistence type="predicted"/>
<dbReference type="EMBL" id="HBEG01048219">
    <property type="protein sequence ID" value="CAD8385681.1"/>
    <property type="molecule type" value="Transcribed_RNA"/>
</dbReference>
<name>A0A7S0B8L7_9DINO</name>
<dbReference type="SUPFAM" id="SSF75217">
    <property type="entry name" value="alpha/beta knot"/>
    <property type="match status" value="1"/>
</dbReference>
<organism evidence="1">
    <name type="scientific">Pyrodinium bahamense</name>
    <dbReference type="NCBI Taxonomy" id="73915"/>
    <lineage>
        <taxon>Eukaryota</taxon>
        <taxon>Sar</taxon>
        <taxon>Alveolata</taxon>
        <taxon>Dinophyceae</taxon>
        <taxon>Gonyaulacales</taxon>
        <taxon>Pyrocystaceae</taxon>
        <taxon>Pyrodinium</taxon>
    </lineage>
</organism>
<dbReference type="AlphaFoldDB" id="A0A7S0B8L7"/>